<reference evidence="2" key="1">
    <citation type="journal article" date="2021" name="PeerJ">
        <title>Extensive microbial diversity within the chicken gut microbiome revealed by metagenomics and culture.</title>
        <authorList>
            <person name="Gilroy R."/>
            <person name="Ravi A."/>
            <person name="Getino M."/>
            <person name="Pursley I."/>
            <person name="Horton D.L."/>
            <person name="Alikhan N.F."/>
            <person name="Baker D."/>
            <person name="Gharbi K."/>
            <person name="Hall N."/>
            <person name="Watson M."/>
            <person name="Adriaenssens E.M."/>
            <person name="Foster-Nyarko E."/>
            <person name="Jarju S."/>
            <person name="Secka A."/>
            <person name="Antonio M."/>
            <person name="Oren A."/>
            <person name="Chaudhuri R.R."/>
            <person name="La Ragione R."/>
            <person name="Hildebrand F."/>
            <person name="Pallen M.J."/>
        </authorList>
    </citation>
    <scope>NUCLEOTIDE SEQUENCE</scope>
    <source>
        <strain evidence="2">ChiGjej1B1-98</strain>
    </source>
</reference>
<dbReference type="EMBL" id="DXDC01000071">
    <property type="protein sequence ID" value="HIY65116.1"/>
    <property type="molecule type" value="Genomic_DNA"/>
</dbReference>
<dbReference type="InterPro" id="IPR036514">
    <property type="entry name" value="SGNH_hydro_sf"/>
</dbReference>
<dbReference type="PANTHER" id="PTHR43784:SF2">
    <property type="entry name" value="GDSL-LIKE LIPASE_ACYLHYDROLASE, PUTATIVE (AFU_ORTHOLOGUE AFUA_2G00820)-RELATED"/>
    <property type="match status" value="1"/>
</dbReference>
<keyword evidence="2" id="KW-0378">Hydrolase</keyword>
<name>A0A9D2C7J8_9MICO</name>
<sequence>MRHPWTRYVSIGDSFAEGVGDDEPSLPNGVRGWSDRVAEELARSVDDFAYANLAIRGKVLEQIRAEQAEAALELKPDLITVSAGGNNILRPNASPDRVAKKLESLVQLLGRDGATVVFFNGPDIGMTPVMRQIRGRVGIYNSNLLGIASRNDAVVVDLWNAKHLQLPQMWAPDRLHFSPTGHHEIARLVLDSLGVEHGLEHMDPEPLPKKSWRKARTEDIIWAREHLGPWVVRRITGRSSGDNMKPKRPNP</sequence>
<reference evidence="2" key="2">
    <citation type="submission" date="2021-04" db="EMBL/GenBank/DDBJ databases">
        <authorList>
            <person name="Gilroy R."/>
        </authorList>
    </citation>
    <scope>NUCLEOTIDE SEQUENCE</scope>
    <source>
        <strain evidence="2">ChiGjej1B1-98</strain>
    </source>
</reference>
<dbReference type="InterPro" id="IPR053140">
    <property type="entry name" value="GDSL_Rv0518-like"/>
</dbReference>
<dbReference type="InterPro" id="IPR013830">
    <property type="entry name" value="SGNH_hydro"/>
</dbReference>
<comment type="caution">
    <text evidence="2">The sequence shown here is derived from an EMBL/GenBank/DDBJ whole genome shotgun (WGS) entry which is preliminary data.</text>
</comment>
<accession>A0A9D2C7J8</accession>
<dbReference type="SUPFAM" id="SSF52266">
    <property type="entry name" value="SGNH hydrolase"/>
    <property type="match status" value="1"/>
</dbReference>
<organism evidence="2 3">
    <name type="scientific">Candidatus Agrococcus pullicola</name>
    <dbReference type="NCBI Taxonomy" id="2838429"/>
    <lineage>
        <taxon>Bacteria</taxon>
        <taxon>Bacillati</taxon>
        <taxon>Actinomycetota</taxon>
        <taxon>Actinomycetes</taxon>
        <taxon>Micrococcales</taxon>
        <taxon>Microbacteriaceae</taxon>
        <taxon>Agrococcus</taxon>
    </lineage>
</organism>
<feature type="domain" description="SGNH hydrolase-type esterase" evidence="1">
    <location>
        <begin position="11"/>
        <end position="182"/>
    </location>
</feature>
<gene>
    <name evidence="2" type="ORF">H9830_02425</name>
</gene>
<feature type="non-terminal residue" evidence="2">
    <location>
        <position position="251"/>
    </location>
</feature>
<dbReference type="PANTHER" id="PTHR43784">
    <property type="entry name" value="GDSL-LIKE LIPASE/ACYLHYDROLASE, PUTATIVE (AFU_ORTHOLOGUE AFUA_2G00820)-RELATED"/>
    <property type="match status" value="1"/>
</dbReference>
<proteinExistence type="predicted"/>
<dbReference type="Proteomes" id="UP000824005">
    <property type="component" value="Unassembled WGS sequence"/>
</dbReference>
<evidence type="ECO:0000259" key="1">
    <source>
        <dbReference type="Pfam" id="PF13472"/>
    </source>
</evidence>
<dbReference type="CDD" id="cd01832">
    <property type="entry name" value="SGNH_hydrolase_like_1"/>
    <property type="match status" value="1"/>
</dbReference>
<dbReference type="Gene3D" id="3.40.50.1110">
    <property type="entry name" value="SGNH hydrolase"/>
    <property type="match status" value="1"/>
</dbReference>
<evidence type="ECO:0000313" key="2">
    <source>
        <dbReference type="EMBL" id="HIY65116.1"/>
    </source>
</evidence>
<evidence type="ECO:0000313" key="3">
    <source>
        <dbReference type="Proteomes" id="UP000824005"/>
    </source>
</evidence>
<dbReference type="GO" id="GO:0016787">
    <property type="term" value="F:hydrolase activity"/>
    <property type="evidence" value="ECO:0007669"/>
    <property type="project" value="UniProtKB-KW"/>
</dbReference>
<dbReference type="Pfam" id="PF13472">
    <property type="entry name" value="Lipase_GDSL_2"/>
    <property type="match status" value="1"/>
</dbReference>
<dbReference type="AlphaFoldDB" id="A0A9D2C7J8"/>
<protein>
    <submittedName>
        <fullName evidence="2">SGNH/GDSL hydrolase family protein</fullName>
    </submittedName>
</protein>